<dbReference type="GO" id="GO:0020037">
    <property type="term" value="F:heme binding"/>
    <property type="evidence" value="ECO:0007669"/>
    <property type="project" value="InterPro"/>
</dbReference>
<dbReference type="Proteomes" id="UP000663671">
    <property type="component" value="Chromosome 7"/>
</dbReference>
<dbReference type="InterPro" id="IPR002974">
    <property type="entry name" value="Cyt_P450_E_CYP52_ascomycetes"/>
</dbReference>
<evidence type="ECO:0000256" key="7">
    <source>
        <dbReference type="ARBA" id="ARBA00023033"/>
    </source>
</evidence>
<keyword evidence="6 8" id="KW-0408">Iron</keyword>
<proteinExistence type="inferred from homology"/>
<evidence type="ECO:0000256" key="6">
    <source>
        <dbReference type="ARBA" id="ARBA00023004"/>
    </source>
</evidence>
<keyword evidence="10" id="KW-0812">Transmembrane</keyword>
<dbReference type="VEuPathDB" id="FungiDB:I7I51_02449"/>
<dbReference type="InterPro" id="IPR001128">
    <property type="entry name" value="Cyt_P450"/>
</dbReference>
<reference evidence="11" key="1">
    <citation type="submission" date="2021-01" db="EMBL/GenBank/DDBJ databases">
        <title>Chromosome-level genome assembly of a human fungal pathogen reveals clustering of transcriptionally co-regulated genes.</title>
        <authorList>
            <person name="Voorhies M."/>
            <person name="Cohen S."/>
            <person name="Shea T.P."/>
            <person name="Petrus S."/>
            <person name="Munoz J.F."/>
            <person name="Poplawski S."/>
            <person name="Goldman W.E."/>
            <person name="Michael T."/>
            <person name="Cuomo C.A."/>
            <person name="Sil A."/>
            <person name="Beyhan S."/>
        </authorList>
    </citation>
    <scope>NUCLEOTIDE SEQUENCE</scope>
    <source>
        <strain evidence="11">WU24</strain>
    </source>
</reference>
<dbReference type="OrthoDB" id="1470350at2759"/>
<evidence type="ECO:0000256" key="10">
    <source>
        <dbReference type="SAM" id="Phobius"/>
    </source>
</evidence>
<accession>A0A8A1MBY1</accession>
<evidence type="ECO:0000256" key="8">
    <source>
        <dbReference type="PIRSR" id="PIRSR602402-1"/>
    </source>
</evidence>
<comment type="similarity">
    <text evidence="2 9">Belongs to the cytochrome P450 family.</text>
</comment>
<sequence length="504" mass="57381">MLSLIHVVVGAFGCFFLYQVYLYFTVGAARRKLVKEHACRPPPAYPHKDPIFGLDLTMKLRGHKQKNILLQESVKRYRIFGNTFSLIGVGIPTISTCEPENIKCVLSLKFSDYEINALRKTAFHGVFGQGIFTTDGPQWEHSRTMLRPNFNRAQVAELAIFEAHIQNLIQVVPTDGSTVDLQPLFFDLTADTATEFLFGESANTLHKNFKPSTEENFAEAFTYCTTEIGNSLRVGLLDRYFKTDKRFERDRKLIHDFADRYVKKALENHANEKYGSGTLPEKGRYVFLQELAKQTQDPIALRSETLNILLAGRDTTASLLANVWNIIPKRPDVLKKLRAEVDQLGGRKPTFEELKNMKYLKYVLNECLRLWPVVPNNARAAIRDTVLPLGGGPDGKSPVFVKKGTTLAYSVYAMHRRQDIYGPDAAEFRPERWETIRPGWEYLPFNGGPRICLGQQFALTEASYTTVRLMQHFRTIESRDPEPWTEWVTITCASHHGAKVSLKP</sequence>
<keyword evidence="10" id="KW-1133">Transmembrane helix</keyword>
<dbReference type="GO" id="GO:0016712">
    <property type="term" value="F:oxidoreductase activity, acting on paired donors, with incorporation or reduction of molecular oxygen, reduced flavin or flavoprotein as one donor, and incorporation of one atom of oxygen"/>
    <property type="evidence" value="ECO:0007669"/>
    <property type="project" value="InterPro"/>
</dbReference>
<dbReference type="EMBL" id="CP069112">
    <property type="protein sequence ID" value="QSS62710.1"/>
    <property type="molecule type" value="Genomic_DNA"/>
</dbReference>
<dbReference type="PANTHER" id="PTHR24287">
    <property type="entry name" value="P450, PUTATIVE (EUROFUNG)-RELATED"/>
    <property type="match status" value="1"/>
</dbReference>
<dbReference type="InterPro" id="IPR017972">
    <property type="entry name" value="Cyt_P450_CS"/>
</dbReference>
<gene>
    <name evidence="11" type="ORF">I7I51_02449</name>
</gene>
<dbReference type="PROSITE" id="PS00086">
    <property type="entry name" value="CYTOCHROME_P450"/>
    <property type="match status" value="1"/>
</dbReference>
<dbReference type="InterPro" id="IPR002402">
    <property type="entry name" value="Cyt_P450_E_grp-II"/>
</dbReference>
<comment type="cofactor">
    <cofactor evidence="1 8">
        <name>heme</name>
        <dbReference type="ChEBI" id="CHEBI:30413"/>
    </cofactor>
</comment>
<evidence type="ECO:0000256" key="2">
    <source>
        <dbReference type="ARBA" id="ARBA00010617"/>
    </source>
</evidence>
<dbReference type="InterPro" id="IPR047146">
    <property type="entry name" value="Cyt_P450_E_CYP52_fungi"/>
</dbReference>
<keyword evidence="4 8" id="KW-0479">Metal-binding</keyword>
<dbReference type="PRINTS" id="PR00464">
    <property type="entry name" value="EP450II"/>
</dbReference>
<dbReference type="Gene3D" id="1.10.630.10">
    <property type="entry name" value="Cytochrome P450"/>
    <property type="match status" value="1"/>
</dbReference>
<dbReference type="AlphaFoldDB" id="A0A8A1MBY1"/>
<protein>
    <submittedName>
        <fullName evidence="11">N-alkane-inducible cytochrome P450</fullName>
    </submittedName>
</protein>
<evidence type="ECO:0000256" key="1">
    <source>
        <dbReference type="ARBA" id="ARBA00001971"/>
    </source>
</evidence>
<keyword evidence="3 8" id="KW-0349">Heme</keyword>
<feature type="transmembrane region" description="Helical" evidence="10">
    <location>
        <begin position="6"/>
        <end position="26"/>
    </location>
</feature>
<dbReference type="InterPro" id="IPR036396">
    <property type="entry name" value="Cyt_P450_sf"/>
</dbReference>
<evidence type="ECO:0000256" key="3">
    <source>
        <dbReference type="ARBA" id="ARBA00022617"/>
    </source>
</evidence>
<keyword evidence="7 9" id="KW-0503">Monooxygenase</keyword>
<evidence type="ECO:0000313" key="11">
    <source>
        <dbReference type="EMBL" id="QSS62710.1"/>
    </source>
</evidence>
<evidence type="ECO:0000313" key="12">
    <source>
        <dbReference type="Proteomes" id="UP000663671"/>
    </source>
</evidence>
<organism evidence="11 12">
    <name type="scientific">Ajellomyces capsulatus</name>
    <name type="common">Darling's disease fungus</name>
    <name type="synonym">Histoplasma capsulatum</name>
    <dbReference type="NCBI Taxonomy" id="5037"/>
    <lineage>
        <taxon>Eukaryota</taxon>
        <taxon>Fungi</taxon>
        <taxon>Dikarya</taxon>
        <taxon>Ascomycota</taxon>
        <taxon>Pezizomycotina</taxon>
        <taxon>Eurotiomycetes</taxon>
        <taxon>Eurotiomycetidae</taxon>
        <taxon>Onygenales</taxon>
        <taxon>Ajellomycetaceae</taxon>
        <taxon>Histoplasma</taxon>
    </lineage>
</organism>
<name>A0A8A1MBY1_AJECA</name>
<dbReference type="Pfam" id="PF00067">
    <property type="entry name" value="p450"/>
    <property type="match status" value="1"/>
</dbReference>
<dbReference type="PRINTS" id="PR00385">
    <property type="entry name" value="P450"/>
</dbReference>
<feature type="binding site" description="axial binding residue" evidence="8">
    <location>
        <position position="452"/>
    </location>
    <ligand>
        <name>heme</name>
        <dbReference type="ChEBI" id="CHEBI:30413"/>
    </ligand>
    <ligandPart>
        <name>Fe</name>
        <dbReference type="ChEBI" id="CHEBI:18248"/>
    </ligandPart>
</feature>
<dbReference type="PRINTS" id="PR01239">
    <property type="entry name" value="EP450IICYP52"/>
</dbReference>
<dbReference type="CDD" id="cd11063">
    <property type="entry name" value="CYP52"/>
    <property type="match status" value="1"/>
</dbReference>
<dbReference type="SUPFAM" id="SSF48264">
    <property type="entry name" value="Cytochrome P450"/>
    <property type="match status" value="1"/>
</dbReference>
<keyword evidence="5 9" id="KW-0560">Oxidoreductase</keyword>
<dbReference type="PANTHER" id="PTHR24287:SF17">
    <property type="entry name" value="P450, PUTATIVE (EUROFUNG)-RELATED"/>
    <property type="match status" value="1"/>
</dbReference>
<keyword evidence="10" id="KW-0472">Membrane</keyword>
<evidence type="ECO:0000256" key="9">
    <source>
        <dbReference type="RuleBase" id="RU000461"/>
    </source>
</evidence>
<evidence type="ECO:0000256" key="4">
    <source>
        <dbReference type="ARBA" id="ARBA00022723"/>
    </source>
</evidence>
<evidence type="ECO:0000256" key="5">
    <source>
        <dbReference type="ARBA" id="ARBA00023002"/>
    </source>
</evidence>
<dbReference type="GO" id="GO:0005506">
    <property type="term" value="F:iron ion binding"/>
    <property type="evidence" value="ECO:0007669"/>
    <property type="project" value="InterPro"/>
</dbReference>